<protein>
    <submittedName>
        <fullName evidence="1">Uncharacterized protein</fullName>
    </submittedName>
</protein>
<organism evidence="1 2">
    <name type="scientific">Rhizobium phage RL2RES</name>
    <dbReference type="NCBI Taxonomy" id="103371"/>
    <lineage>
        <taxon>Viruses</taxon>
        <taxon>Duplodnaviria</taxon>
        <taxon>Heunggongvirae</taxon>
        <taxon>Uroviricota</taxon>
        <taxon>Caudoviricetes</taxon>
        <taxon>Pootjesviridae</taxon>
        <taxon>Innesvirus</taxon>
        <taxon>Innesvirus RL2RES</taxon>
    </lineage>
</organism>
<dbReference type="Proteomes" id="UP000433502">
    <property type="component" value="Segment"/>
</dbReference>
<evidence type="ECO:0000313" key="1">
    <source>
        <dbReference type="EMBL" id="QGZ14229.1"/>
    </source>
</evidence>
<reference evidence="1 2" key="1">
    <citation type="submission" date="2019-10" db="EMBL/GenBank/DDBJ databases">
        <title>Complete genome sequence of bacteriophage vB_RLeM_RL2RES.</title>
        <authorList>
            <person name="Gunathilake D."/>
            <person name="Bhat S."/>
            <person name="Yost C.K."/>
            <person name="Hynes M.F."/>
        </authorList>
    </citation>
    <scope>NUCLEOTIDE SEQUENCE [LARGE SCALE GENOMIC DNA]</scope>
</reference>
<evidence type="ECO:0000313" key="2">
    <source>
        <dbReference type="Proteomes" id="UP000433502"/>
    </source>
</evidence>
<keyword evidence="2" id="KW-1185">Reference proteome</keyword>
<name>A0A6B9J1H6_9CAUD</name>
<dbReference type="EMBL" id="MN549361">
    <property type="protein sequence ID" value="QGZ14229.1"/>
    <property type="molecule type" value="Genomic_DNA"/>
</dbReference>
<proteinExistence type="predicted"/>
<accession>A0A6B9J1H6</accession>
<sequence>MTNASSSLGHELKEYYWVSKTGYKLLIGVSQGFDGGFTFNTASLKCEPFFKDMFRKLTGRLYHSGGYITDSDNNHMEVQELFDFAAYSRGRPPVEGSLKEVVIDSNRFMFGEYKPAYLYKIY</sequence>
<gene>
    <name evidence="1" type="ORF">RL2RES_088</name>
</gene>